<accession>A0A545TBC3</accession>
<evidence type="ECO:0000313" key="2">
    <source>
        <dbReference type="Proteomes" id="UP000319732"/>
    </source>
</evidence>
<comment type="caution">
    <text evidence="1">The sequence shown here is derived from an EMBL/GenBank/DDBJ whole genome shotgun (WGS) entry which is preliminary data.</text>
</comment>
<keyword evidence="2" id="KW-1185">Reference proteome</keyword>
<protein>
    <submittedName>
        <fullName evidence="1">Uncharacterized protein</fullName>
    </submittedName>
</protein>
<name>A0A545TBC3_9GAMM</name>
<sequence length="86" mass="9259">MRDLYSLDSLAALLQASAVTGAVIEPRASLTGPVAARFSSPRATAARVGAVSKPVFRKCPDRRLSPDYLQVTPWITPWHARATPAK</sequence>
<dbReference type="EMBL" id="VHSG01000016">
    <property type="protein sequence ID" value="TQV74517.1"/>
    <property type="molecule type" value="Genomic_DNA"/>
</dbReference>
<dbReference type="RefSeq" id="WP_142905338.1">
    <property type="nucleotide sequence ID" value="NZ_ML660096.1"/>
</dbReference>
<dbReference type="Proteomes" id="UP000319732">
    <property type="component" value="Unassembled WGS sequence"/>
</dbReference>
<evidence type="ECO:0000313" key="1">
    <source>
        <dbReference type="EMBL" id="TQV74517.1"/>
    </source>
</evidence>
<gene>
    <name evidence="1" type="ORF">FKG94_16000</name>
</gene>
<reference evidence="1 2" key="1">
    <citation type="submission" date="2019-06" db="EMBL/GenBank/DDBJ databases">
        <title>Whole genome sequence for Cellvibrionaceae sp. R142.</title>
        <authorList>
            <person name="Wang G."/>
        </authorList>
    </citation>
    <scope>NUCLEOTIDE SEQUENCE [LARGE SCALE GENOMIC DNA]</scope>
    <source>
        <strain evidence="1 2">R142</strain>
    </source>
</reference>
<organism evidence="1 2">
    <name type="scientific">Exilibacterium tricleocarpae</name>
    <dbReference type="NCBI Taxonomy" id="2591008"/>
    <lineage>
        <taxon>Bacteria</taxon>
        <taxon>Pseudomonadati</taxon>
        <taxon>Pseudomonadota</taxon>
        <taxon>Gammaproteobacteria</taxon>
        <taxon>Cellvibrionales</taxon>
        <taxon>Cellvibrionaceae</taxon>
        <taxon>Exilibacterium</taxon>
    </lineage>
</organism>
<dbReference type="AlphaFoldDB" id="A0A545TBC3"/>
<proteinExistence type="predicted"/>